<proteinExistence type="predicted"/>
<protein>
    <recommendedName>
        <fullName evidence="4">Histone chaperone domain-containing protein</fullName>
    </recommendedName>
</protein>
<name>A0A2I2FI91_ASPCN</name>
<reference evidence="2 3" key="1">
    <citation type="submission" date="2017-12" db="EMBL/GenBank/DDBJ databases">
        <authorList>
            <consortium name="DOE Joint Genome Institute"/>
            <person name="Haridas S."/>
            <person name="Kjaerbolling I."/>
            <person name="Vesth T.C."/>
            <person name="Frisvad J.C."/>
            <person name="Nybo J.L."/>
            <person name="Theobald S."/>
            <person name="Kuo A."/>
            <person name="Bowyer P."/>
            <person name="Matsuda Y."/>
            <person name="Mondo S."/>
            <person name="Lyhne E.K."/>
            <person name="Kogle M.E."/>
            <person name="Clum A."/>
            <person name="Lipzen A."/>
            <person name="Salamov A."/>
            <person name="Ngan C.Y."/>
            <person name="Daum C."/>
            <person name="Chiniquy J."/>
            <person name="Barry K."/>
            <person name="LaButti K."/>
            <person name="Simmons B.A."/>
            <person name="Magnuson J.K."/>
            <person name="Mortensen U.H."/>
            <person name="Larsen T.O."/>
            <person name="Grigoriev I.V."/>
            <person name="Baker S.E."/>
            <person name="Andersen M.R."/>
            <person name="Nordberg H.P."/>
            <person name="Cantor M.N."/>
            <person name="Hua S.X."/>
        </authorList>
    </citation>
    <scope>NUCLEOTIDE SEQUENCE [LARGE SCALE GENOMIC DNA]</scope>
    <source>
        <strain evidence="2 3">CBS 102.13</strain>
    </source>
</reference>
<dbReference type="RefSeq" id="XP_024674342.1">
    <property type="nucleotide sequence ID" value="XM_024816129.1"/>
</dbReference>
<sequence length="115" mass="12987">MSHRIDREAQDFYESQNDPSPVSSRFADDTYTGEPRQALKDRIPVQTDEDIEDSPMQPPFSNTNDQLALDEDEAIQSSNIISGDPLRHAKPQSSTKYSEGPDEDELPEDVLSARY</sequence>
<dbReference type="GeneID" id="36523289"/>
<dbReference type="OrthoDB" id="4357148at2759"/>
<feature type="compositionally biased region" description="Basic and acidic residues" evidence="1">
    <location>
        <begin position="1"/>
        <end position="10"/>
    </location>
</feature>
<feature type="compositionally biased region" description="Polar residues" evidence="1">
    <location>
        <begin position="13"/>
        <end position="23"/>
    </location>
</feature>
<organism evidence="2 3">
    <name type="scientific">Aspergillus candidus</name>
    <dbReference type="NCBI Taxonomy" id="41067"/>
    <lineage>
        <taxon>Eukaryota</taxon>
        <taxon>Fungi</taxon>
        <taxon>Dikarya</taxon>
        <taxon>Ascomycota</taxon>
        <taxon>Pezizomycotina</taxon>
        <taxon>Eurotiomycetes</taxon>
        <taxon>Eurotiomycetidae</taxon>
        <taxon>Eurotiales</taxon>
        <taxon>Aspergillaceae</taxon>
        <taxon>Aspergillus</taxon>
        <taxon>Aspergillus subgen. Circumdati</taxon>
    </lineage>
</organism>
<keyword evidence="3" id="KW-1185">Reference proteome</keyword>
<evidence type="ECO:0008006" key="4">
    <source>
        <dbReference type="Google" id="ProtNLM"/>
    </source>
</evidence>
<dbReference type="AlphaFoldDB" id="A0A2I2FI91"/>
<dbReference type="EMBL" id="KZ559125">
    <property type="protein sequence ID" value="PLB40330.1"/>
    <property type="molecule type" value="Genomic_DNA"/>
</dbReference>
<accession>A0A2I2FI91</accession>
<dbReference type="Proteomes" id="UP000234585">
    <property type="component" value="Unassembled WGS sequence"/>
</dbReference>
<evidence type="ECO:0000313" key="2">
    <source>
        <dbReference type="EMBL" id="PLB40330.1"/>
    </source>
</evidence>
<evidence type="ECO:0000313" key="3">
    <source>
        <dbReference type="Proteomes" id="UP000234585"/>
    </source>
</evidence>
<feature type="region of interest" description="Disordered" evidence="1">
    <location>
        <begin position="1"/>
        <end position="115"/>
    </location>
</feature>
<evidence type="ECO:0000256" key="1">
    <source>
        <dbReference type="SAM" id="MobiDB-lite"/>
    </source>
</evidence>
<gene>
    <name evidence="2" type="ORF">BDW47DRAFT_123828</name>
</gene>